<evidence type="ECO:0000313" key="2">
    <source>
        <dbReference type="Proteomes" id="UP000027135"/>
    </source>
</evidence>
<sequence length="57" mass="5749">MTASAGRNVGAVVERPLLIPQRSVSVNQPGSARAPRAPATAAELTVPYGTGLTCICA</sequence>
<protein>
    <submittedName>
        <fullName evidence="1">Uncharacterized protein</fullName>
    </submittedName>
</protein>
<dbReference type="InParanoid" id="A0A067RBH3"/>
<name>A0A067RBH3_ZOONE</name>
<proteinExistence type="predicted"/>
<gene>
    <name evidence="1" type="ORF">L798_05679</name>
</gene>
<dbReference type="EMBL" id="KK852614">
    <property type="protein sequence ID" value="KDR20200.1"/>
    <property type="molecule type" value="Genomic_DNA"/>
</dbReference>
<evidence type="ECO:0000313" key="1">
    <source>
        <dbReference type="EMBL" id="KDR20200.1"/>
    </source>
</evidence>
<accession>A0A067RBH3</accession>
<reference evidence="1 2" key="1">
    <citation type="journal article" date="2014" name="Nat. Commun.">
        <title>Molecular traces of alternative social organization in a termite genome.</title>
        <authorList>
            <person name="Terrapon N."/>
            <person name="Li C."/>
            <person name="Robertson H.M."/>
            <person name="Ji L."/>
            <person name="Meng X."/>
            <person name="Booth W."/>
            <person name="Chen Z."/>
            <person name="Childers C.P."/>
            <person name="Glastad K.M."/>
            <person name="Gokhale K."/>
            <person name="Gowin J."/>
            <person name="Gronenberg W."/>
            <person name="Hermansen R.A."/>
            <person name="Hu H."/>
            <person name="Hunt B.G."/>
            <person name="Huylmans A.K."/>
            <person name="Khalil S.M."/>
            <person name="Mitchell R.D."/>
            <person name="Munoz-Torres M.C."/>
            <person name="Mustard J.A."/>
            <person name="Pan H."/>
            <person name="Reese J.T."/>
            <person name="Scharf M.E."/>
            <person name="Sun F."/>
            <person name="Vogel H."/>
            <person name="Xiao J."/>
            <person name="Yang W."/>
            <person name="Yang Z."/>
            <person name="Yang Z."/>
            <person name="Zhou J."/>
            <person name="Zhu J."/>
            <person name="Brent C.S."/>
            <person name="Elsik C.G."/>
            <person name="Goodisman M.A."/>
            <person name="Liberles D.A."/>
            <person name="Roe R.M."/>
            <person name="Vargo E.L."/>
            <person name="Vilcinskas A."/>
            <person name="Wang J."/>
            <person name="Bornberg-Bauer E."/>
            <person name="Korb J."/>
            <person name="Zhang G."/>
            <person name="Liebig J."/>
        </authorList>
    </citation>
    <scope>NUCLEOTIDE SEQUENCE [LARGE SCALE GENOMIC DNA]</scope>
    <source>
        <tissue evidence="1">Whole organism</tissue>
    </source>
</reference>
<dbReference type="AlphaFoldDB" id="A0A067RBH3"/>
<organism evidence="1 2">
    <name type="scientific">Zootermopsis nevadensis</name>
    <name type="common">Dampwood termite</name>
    <dbReference type="NCBI Taxonomy" id="136037"/>
    <lineage>
        <taxon>Eukaryota</taxon>
        <taxon>Metazoa</taxon>
        <taxon>Ecdysozoa</taxon>
        <taxon>Arthropoda</taxon>
        <taxon>Hexapoda</taxon>
        <taxon>Insecta</taxon>
        <taxon>Pterygota</taxon>
        <taxon>Neoptera</taxon>
        <taxon>Polyneoptera</taxon>
        <taxon>Dictyoptera</taxon>
        <taxon>Blattodea</taxon>
        <taxon>Blattoidea</taxon>
        <taxon>Termitoidae</taxon>
        <taxon>Termopsidae</taxon>
        <taxon>Zootermopsis</taxon>
    </lineage>
</organism>
<keyword evidence="2" id="KW-1185">Reference proteome</keyword>
<dbReference type="Proteomes" id="UP000027135">
    <property type="component" value="Unassembled WGS sequence"/>
</dbReference>